<keyword evidence="3" id="KW-1185">Reference proteome</keyword>
<dbReference type="PANTHER" id="PTHR46989:SF3">
    <property type="entry name" value="USPA DOMAIN-CONTAINING PROTEIN"/>
    <property type="match status" value="1"/>
</dbReference>
<feature type="domain" description="UspA" evidence="1">
    <location>
        <begin position="4"/>
        <end position="143"/>
    </location>
</feature>
<comment type="caution">
    <text evidence="2">The sequence shown here is derived from an EMBL/GenBank/DDBJ whole genome shotgun (WGS) entry which is preliminary data.</text>
</comment>
<accession>A0AAN9GCL7</accession>
<evidence type="ECO:0000313" key="3">
    <source>
        <dbReference type="Proteomes" id="UP001374579"/>
    </source>
</evidence>
<dbReference type="SUPFAM" id="SSF52402">
    <property type="entry name" value="Adenine nucleotide alpha hydrolases-like"/>
    <property type="match status" value="1"/>
</dbReference>
<sequence>MAERKVFIAVDGSKPADGAFNWYLDNVNRPGDMVYLVHSAEYNINMGMPGMAADVNAISKTMKEEDDRIGNLTGNYIENLKKRSIQAKMVTLKGQKPGEAIVKAASEEQASMIIMGSRGLGKVRRTLMGSVSEYVTHHAPPNCAIIILRTS</sequence>
<dbReference type="AlphaFoldDB" id="A0AAN9GCL7"/>
<dbReference type="Pfam" id="PF00582">
    <property type="entry name" value="Usp"/>
    <property type="match status" value="1"/>
</dbReference>
<dbReference type="Proteomes" id="UP001374579">
    <property type="component" value="Unassembled WGS sequence"/>
</dbReference>
<dbReference type="PRINTS" id="PR01438">
    <property type="entry name" value="UNVRSLSTRESS"/>
</dbReference>
<evidence type="ECO:0000313" key="2">
    <source>
        <dbReference type="EMBL" id="KAK7101975.1"/>
    </source>
</evidence>
<dbReference type="InterPro" id="IPR006016">
    <property type="entry name" value="UspA"/>
</dbReference>
<dbReference type="PANTHER" id="PTHR46989">
    <property type="entry name" value="USP DOMAIN-CONTAINING PROTEIN"/>
    <property type="match status" value="1"/>
</dbReference>
<gene>
    <name evidence="2" type="ORF">V1264_020272</name>
</gene>
<dbReference type="InterPro" id="IPR014729">
    <property type="entry name" value="Rossmann-like_a/b/a_fold"/>
</dbReference>
<dbReference type="EMBL" id="JBAMIC010000010">
    <property type="protein sequence ID" value="KAK7101975.1"/>
    <property type="molecule type" value="Genomic_DNA"/>
</dbReference>
<proteinExistence type="predicted"/>
<organism evidence="2 3">
    <name type="scientific">Littorina saxatilis</name>
    <dbReference type="NCBI Taxonomy" id="31220"/>
    <lineage>
        <taxon>Eukaryota</taxon>
        <taxon>Metazoa</taxon>
        <taxon>Spiralia</taxon>
        <taxon>Lophotrochozoa</taxon>
        <taxon>Mollusca</taxon>
        <taxon>Gastropoda</taxon>
        <taxon>Caenogastropoda</taxon>
        <taxon>Littorinimorpha</taxon>
        <taxon>Littorinoidea</taxon>
        <taxon>Littorinidae</taxon>
        <taxon>Littorina</taxon>
    </lineage>
</organism>
<evidence type="ECO:0000259" key="1">
    <source>
        <dbReference type="Pfam" id="PF00582"/>
    </source>
</evidence>
<protein>
    <recommendedName>
        <fullName evidence="1">UspA domain-containing protein</fullName>
    </recommendedName>
</protein>
<dbReference type="Gene3D" id="3.40.50.620">
    <property type="entry name" value="HUPs"/>
    <property type="match status" value="1"/>
</dbReference>
<name>A0AAN9GCL7_9CAEN</name>
<reference evidence="2 3" key="1">
    <citation type="submission" date="2024-02" db="EMBL/GenBank/DDBJ databases">
        <title>Chromosome-scale genome assembly of the rough periwinkle Littorina saxatilis.</title>
        <authorList>
            <person name="De Jode A."/>
            <person name="Faria R."/>
            <person name="Formenti G."/>
            <person name="Sims Y."/>
            <person name="Smith T.P."/>
            <person name="Tracey A."/>
            <person name="Wood J.M.D."/>
            <person name="Zagrodzka Z.B."/>
            <person name="Johannesson K."/>
            <person name="Butlin R.K."/>
            <person name="Leder E.H."/>
        </authorList>
    </citation>
    <scope>NUCLEOTIDE SEQUENCE [LARGE SCALE GENOMIC DNA]</scope>
    <source>
        <strain evidence="2">Snail1</strain>
        <tissue evidence="2">Muscle</tissue>
    </source>
</reference>
<dbReference type="CDD" id="cd23659">
    <property type="entry name" value="USP_At3g01520-like"/>
    <property type="match status" value="1"/>
</dbReference>
<dbReference type="InterPro" id="IPR006015">
    <property type="entry name" value="Universal_stress_UspA"/>
</dbReference>